<dbReference type="EMBL" id="JAVRHL010000001">
    <property type="protein sequence ID" value="MDT0681472.1"/>
    <property type="molecule type" value="Genomic_DNA"/>
</dbReference>
<dbReference type="Pfam" id="PF01713">
    <property type="entry name" value="Smr"/>
    <property type="match status" value="1"/>
</dbReference>
<dbReference type="RefSeq" id="WP_311689181.1">
    <property type="nucleotide sequence ID" value="NZ_JAVRHL010000001.1"/>
</dbReference>
<evidence type="ECO:0000313" key="4">
    <source>
        <dbReference type="Proteomes" id="UP001265259"/>
    </source>
</evidence>
<dbReference type="Gene3D" id="3.30.1370.110">
    <property type="match status" value="1"/>
</dbReference>
<protein>
    <submittedName>
        <fullName evidence="3">Smr/MutS family protein</fullName>
    </submittedName>
</protein>
<reference evidence="3 4" key="1">
    <citation type="submission" date="2023-09" db="EMBL/GenBank/DDBJ databases">
        <authorList>
            <person name="Rey-Velasco X."/>
        </authorList>
    </citation>
    <scope>NUCLEOTIDE SEQUENCE [LARGE SCALE GENOMIC DNA]</scope>
    <source>
        <strain evidence="3 4">F158</strain>
    </source>
</reference>
<accession>A0ABU3DCN3</accession>
<feature type="region of interest" description="Disordered" evidence="1">
    <location>
        <begin position="18"/>
        <end position="80"/>
    </location>
</feature>
<dbReference type="Proteomes" id="UP001265259">
    <property type="component" value="Unassembled WGS sequence"/>
</dbReference>
<evidence type="ECO:0000259" key="2">
    <source>
        <dbReference type="PROSITE" id="PS50828"/>
    </source>
</evidence>
<feature type="domain" description="Smr" evidence="2">
    <location>
        <begin position="110"/>
        <end position="200"/>
    </location>
</feature>
<sequence>MSRRRKLSDDDLAVWREVSASVRRTAPLPKSMRAHEKPSEGPQPQQDFAPDALAPPVPPFRLGERSKAPRGPATTSAPAIESRLRAAPVTMDAKAHRRMVRGKLRPEAKIDLHGMTLSAAHPVLVSFILRAASDGKRLVLVVTGKGRDRPGDGPIPVRRGILRHQVPDWLRLPPLGPVVQQITPAHERHGGSGAYYVYLARTRG</sequence>
<dbReference type="SMART" id="SM00463">
    <property type="entry name" value="SMR"/>
    <property type="match status" value="1"/>
</dbReference>
<evidence type="ECO:0000256" key="1">
    <source>
        <dbReference type="SAM" id="MobiDB-lite"/>
    </source>
</evidence>
<keyword evidence="4" id="KW-1185">Reference proteome</keyword>
<dbReference type="SUPFAM" id="SSF160443">
    <property type="entry name" value="SMR domain-like"/>
    <property type="match status" value="1"/>
</dbReference>
<dbReference type="PROSITE" id="PS50828">
    <property type="entry name" value="SMR"/>
    <property type="match status" value="1"/>
</dbReference>
<organism evidence="3 4">
    <name type="scientific">Tropicimonas omnivorans</name>
    <dbReference type="NCBI Taxonomy" id="3075590"/>
    <lineage>
        <taxon>Bacteria</taxon>
        <taxon>Pseudomonadati</taxon>
        <taxon>Pseudomonadota</taxon>
        <taxon>Alphaproteobacteria</taxon>
        <taxon>Rhodobacterales</taxon>
        <taxon>Roseobacteraceae</taxon>
        <taxon>Tropicimonas</taxon>
    </lineage>
</organism>
<name>A0ABU3DCN3_9RHOB</name>
<dbReference type="PANTHER" id="PTHR35562:SF2">
    <property type="entry name" value="DNA ENDONUCLEASE SMRA-RELATED"/>
    <property type="match status" value="1"/>
</dbReference>
<dbReference type="InterPro" id="IPR036063">
    <property type="entry name" value="Smr_dom_sf"/>
</dbReference>
<proteinExistence type="predicted"/>
<dbReference type="InterPro" id="IPR002625">
    <property type="entry name" value="Smr_dom"/>
</dbReference>
<gene>
    <name evidence="3" type="ORF">RM543_02150</name>
</gene>
<evidence type="ECO:0000313" key="3">
    <source>
        <dbReference type="EMBL" id="MDT0681472.1"/>
    </source>
</evidence>
<dbReference type="PANTHER" id="PTHR35562">
    <property type="entry name" value="DNA ENDONUCLEASE SMRA-RELATED"/>
    <property type="match status" value="1"/>
</dbReference>
<comment type="caution">
    <text evidence="3">The sequence shown here is derived from an EMBL/GenBank/DDBJ whole genome shotgun (WGS) entry which is preliminary data.</text>
</comment>